<proteinExistence type="predicted"/>
<dbReference type="AlphaFoldDB" id="A0A9N9HQW9"/>
<evidence type="ECO:0000313" key="1">
    <source>
        <dbReference type="EMBL" id="CAG8701578.1"/>
    </source>
</evidence>
<protein>
    <submittedName>
        <fullName evidence="1">17672_t:CDS:1</fullName>
    </submittedName>
</protein>
<dbReference type="Proteomes" id="UP000789342">
    <property type="component" value="Unassembled WGS sequence"/>
</dbReference>
<reference evidence="1" key="1">
    <citation type="submission" date="2021-06" db="EMBL/GenBank/DDBJ databases">
        <authorList>
            <person name="Kallberg Y."/>
            <person name="Tangrot J."/>
            <person name="Rosling A."/>
        </authorList>
    </citation>
    <scope>NUCLEOTIDE SEQUENCE</scope>
    <source>
        <strain evidence="1">CL551</strain>
    </source>
</reference>
<name>A0A9N9HQW9_9GLOM</name>
<evidence type="ECO:0000313" key="2">
    <source>
        <dbReference type="Proteomes" id="UP000789342"/>
    </source>
</evidence>
<gene>
    <name evidence="1" type="ORF">AMORRO_LOCUS12166</name>
</gene>
<sequence>MAAVVIAYYAAKASAAHCGWWRRQKSLRRTMVGGGGDHGGVLCINNGGEMLWLVANVAAAGNIMKTAASFTVASIRTVVRVSRCGVQSTVAYRVAASLLRVVRHRVSSSYVVVSHPGDAASTLCYVDIGVFQWCPKLVSSFRQYTEHMAAFRRPDGNLVLPCRPELCTTFPGVYVVRPSTAYGMVVSRSAD</sequence>
<comment type="caution">
    <text evidence="1">The sequence shown here is derived from an EMBL/GenBank/DDBJ whole genome shotgun (WGS) entry which is preliminary data.</text>
</comment>
<keyword evidence="2" id="KW-1185">Reference proteome</keyword>
<accession>A0A9N9HQW9</accession>
<dbReference type="EMBL" id="CAJVPV010017140">
    <property type="protein sequence ID" value="CAG8701578.1"/>
    <property type="molecule type" value="Genomic_DNA"/>
</dbReference>
<organism evidence="1 2">
    <name type="scientific">Acaulospora morrowiae</name>
    <dbReference type="NCBI Taxonomy" id="94023"/>
    <lineage>
        <taxon>Eukaryota</taxon>
        <taxon>Fungi</taxon>
        <taxon>Fungi incertae sedis</taxon>
        <taxon>Mucoromycota</taxon>
        <taxon>Glomeromycotina</taxon>
        <taxon>Glomeromycetes</taxon>
        <taxon>Diversisporales</taxon>
        <taxon>Acaulosporaceae</taxon>
        <taxon>Acaulospora</taxon>
    </lineage>
</organism>